<evidence type="ECO:0000256" key="5">
    <source>
        <dbReference type="ARBA" id="ARBA00022705"/>
    </source>
</evidence>
<dbReference type="Gene3D" id="3.90.580.10">
    <property type="entry name" value="Zinc finger, CHC2-type domain"/>
    <property type="match status" value="1"/>
</dbReference>
<dbReference type="HAMAP" id="MF_00974">
    <property type="entry name" value="DNA_primase_DnaG"/>
    <property type="match status" value="1"/>
</dbReference>
<comment type="caution">
    <text evidence="12">Lacks conserved residue(s) required for the propagation of feature annotation.</text>
</comment>
<dbReference type="InterPro" id="IPR036977">
    <property type="entry name" value="DNA_primase_Znf_CHC2"/>
</dbReference>
<dbReference type="GO" id="GO:1990077">
    <property type="term" value="C:primosome complex"/>
    <property type="evidence" value="ECO:0007669"/>
    <property type="project" value="UniProtKB-KW"/>
</dbReference>
<dbReference type="Pfam" id="PF01807">
    <property type="entry name" value="Zn_ribbon_DnaG"/>
    <property type="match status" value="1"/>
</dbReference>
<evidence type="ECO:0000256" key="4">
    <source>
        <dbReference type="ARBA" id="ARBA00022695"/>
    </source>
</evidence>
<dbReference type="GO" id="GO:0008270">
    <property type="term" value="F:zinc ion binding"/>
    <property type="evidence" value="ECO:0007669"/>
    <property type="project" value="UniProtKB-KW"/>
</dbReference>
<keyword evidence="11 12" id="KW-0804">Transcription</keyword>
<sequence length="602" mass="67791">MLSPVEEIKSRLDIADVIQGYVRLHKAGINYKALCPFHAEKTPSFFVSPTRQIWHCFGGCGKGGDIFKFIMEIEGLDFPEALRLLAIRAGVVLRREDPSIRSERNRLYDICETAAQIFTESLQRTPATKKYLSERGVKDETVRDFRLGFAPQSWDFLLKLLLQKGFRREDVEKAGLAVKSEDGQSWYDRFRSRIMFPIADVNGHIIGFGGRIFALPSESLSARQAGLAKEGMKSSSAKATEDAAKYINTPQTMIYDKSRVLYGFDKSKQEIRSKNQVVIVEGYMDCVMSYQAGVKNTIAVSGTALTPQQLTALKRLCDTMISSFDTDSAGEGATKRSLALAAQFEFERKIASIPIGKDPADAVLENPDAWKEAVERAEPVVEFYFGKARRQYNPRTPDGKKAIAGLLVPYIAELANEVEKAHWVGELSSLLNIREEAVWAELQRYRPAVPYTPAEDVSRNKIAVSTRRLMLEERFLALFPLVRDETRARLMGHNALVFSSVLNQELFGVLTKIVPQQTAIEPHLQEALELLRFKGEVLGTITKNLEDEFTTCGRELEKVCIKEQLFQVGSEIQHKERANDMEGTTQLLKNFQELSVQLKQLS</sequence>
<comment type="function">
    <text evidence="12 13">RNA polymerase that catalyzes the synthesis of short RNA molecules used as primers for DNA polymerase during DNA replication.</text>
</comment>
<evidence type="ECO:0000313" key="17">
    <source>
        <dbReference type="Proteomes" id="UP000179023"/>
    </source>
</evidence>
<comment type="caution">
    <text evidence="16">The sequence shown here is derived from an EMBL/GenBank/DDBJ whole genome shotgun (WGS) entry which is preliminary data.</text>
</comment>
<keyword evidence="3 12" id="KW-0808">Transferase</keyword>
<dbReference type="Gene3D" id="3.40.1360.10">
    <property type="match status" value="1"/>
</dbReference>
<dbReference type="PROSITE" id="PS50880">
    <property type="entry name" value="TOPRIM"/>
    <property type="match status" value="1"/>
</dbReference>
<evidence type="ECO:0000256" key="6">
    <source>
        <dbReference type="ARBA" id="ARBA00022723"/>
    </source>
</evidence>
<organism evidence="16 17">
    <name type="scientific">Candidatus Sungbacteria bacterium RIFCSPHIGHO2_02_FULL_47_11</name>
    <dbReference type="NCBI Taxonomy" id="1802270"/>
    <lineage>
        <taxon>Bacteria</taxon>
        <taxon>Candidatus Sungiibacteriota</taxon>
    </lineage>
</organism>
<dbReference type="PANTHER" id="PTHR30313:SF2">
    <property type="entry name" value="DNA PRIMASE"/>
    <property type="match status" value="1"/>
</dbReference>
<dbReference type="SUPFAM" id="SSF56731">
    <property type="entry name" value="DNA primase core"/>
    <property type="match status" value="1"/>
</dbReference>
<dbReference type="Pfam" id="PF13155">
    <property type="entry name" value="Toprim_2"/>
    <property type="match status" value="1"/>
</dbReference>
<evidence type="ECO:0000256" key="9">
    <source>
        <dbReference type="ARBA" id="ARBA00022842"/>
    </source>
</evidence>
<keyword evidence="8 13" id="KW-0862">Zinc</keyword>
<dbReference type="SMART" id="SM00400">
    <property type="entry name" value="ZnF_CHCC"/>
    <property type="match status" value="1"/>
</dbReference>
<keyword evidence="2 12" id="KW-0639">Primosome</keyword>
<dbReference type="Proteomes" id="UP000179023">
    <property type="component" value="Unassembled WGS sequence"/>
</dbReference>
<evidence type="ECO:0000259" key="15">
    <source>
        <dbReference type="PROSITE" id="PS50880"/>
    </source>
</evidence>
<dbReference type="Pfam" id="PF08275">
    <property type="entry name" value="DNAG_N"/>
    <property type="match status" value="1"/>
</dbReference>
<evidence type="ECO:0000256" key="8">
    <source>
        <dbReference type="ARBA" id="ARBA00022833"/>
    </source>
</evidence>
<dbReference type="PIRSF" id="PIRSF002811">
    <property type="entry name" value="DnaG"/>
    <property type="match status" value="1"/>
</dbReference>
<evidence type="ECO:0000256" key="1">
    <source>
        <dbReference type="ARBA" id="ARBA00022478"/>
    </source>
</evidence>
<comment type="catalytic activity">
    <reaction evidence="12">
        <text>ssDNA + n NTP = ssDNA/pppN(pN)n-1 hybrid + (n-1) diphosphate.</text>
        <dbReference type="EC" id="2.7.7.101"/>
    </reaction>
</comment>
<evidence type="ECO:0000256" key="12">
    <source>
        <dbReference type="HAMAP-Rule" id="MF_00974"/>
    </source>
</evidence>
<dbReference type="InterPro" id="IPR006171">
    <property type="entry name" value="TOPRIM_dom"/>
</dbReference>
<dbReference type="InterPro" id="IPR050219">
    <property type="entry name" value="DnaG_primase"/>
</dbReference>
<dbReference type="PANTHER" id="PTHR30313">
    <property type="entry name" value="DNA PRIMASE"/>
    <property type="match status" value="1"/>
</dbReference>
<dbReference type="EC" id="2.7.7.101" evidence="12"/>
<protein>
    <recommendedName>
        <fullName evidence="12 13">DNA primase</fullName>
        <ecNumber evidence="12">2.7.7.101</ecNumber>
    </recommendedName>
</protein>
<dbReference type="SMART" id="SM00493">
    <property type="entry name" value="TOPRIM"/>
    <property type="match status" value="1"/>
</dbReference>
<dbReference type="InterPro" id="IPR037068">
    <property type="entry name" value="DNA_primase_core_N_sf"/>
</dbReference>
<gene>
    <name evidence="12" type="primary">dnaG</name>
    <name evidence="16" type="ORF">A3C07_01990</name>
</gene>
<comment type="cofactor">
    <cofactor evidence="13 14">
        <name>Zn(2+)</name>
        <dbReference type="ChEBI" id="CHEBI:29105"/>
    </cofactor>
    <text evidence="13 14">Binds 1 zinc ion per monomer.</text>
</comment>
<keyword evidence="6 13" id="KW-0479">Metal-binding</keyword>
<dbReference type="InterPro" id="IPR013264">
    <property type="entry name" value="DNAG_N"/>
</dbReference>
<keyword evidence="5 12" id="KW-0235">DNA replication</keyword>
<dbReference type="Pfam" id="PF10410">
    <property type="entry name" value="DnaB_bind"/>
    <property type="match status" value="1"/>
</dbReference>
<keyword evidence="9" id="KW-0460">Magnesium</keyword>
<dbReference type="SUPFAM" id="SSF57783">
    <property type="entry name" value="Zinc beta-ribbon"/>
    <property type="match status" value="1"/>
</dbReference>
<evidence type="ECO:0000256" key="3">
    <source>
        <dbReference type="ARBA" id="ARBA00022679"/>
    </source>
</evidence>
<dbReference type="CDD" id="cd03364">
    <property type="entry name" value="TOPRIM_DnaG_primases"/>
    <property type="match status" value="1"/>
</dbReference>
<dbReference type="GO" id="GO:0000428">
    <property type="term" value="C:DNA-directed RNA polymerase complex"/>
    <property type="evidence" value="ECO:0007669"/>
    <property type="project" value="UniProtKB-KW"/>
</dbReference>
<keyword evidence="7 14" id="KW-0863">Zinc-finger</keyword>
<dbReference type="InterPro" id="IPR030846">
    <property type="entry name" value="DnaG_bac"/>
</dbReference>
<accession>A0A1G2KMZ9</accession>
<reference evidence="16 17" key="1">
    <citation type="journal article" date="2016" name="Nat. Commun.">
        <title>Thousands of microbial genomes shed light on interconnected biogeochemical processes in an aquifer system.</title>
        <authorList>
            <person name="Anantharaman K."/>
            <person name="Brown C.T."/>
            <person name="Hug L.A."/>
            <person name="Sharon I."/>
            <person name="Castelle C.J."/>
            <person name="Probst A.J."/>
            <person name="Thomas B.C."/>
            <person name="Singh A."/>
            <person name="Wilkins M.J."/>
            <person name="Karaoz U."/>
            <person name="Brodie E.L."/>
            <person name="Williams K.H."/>
            <person name="Hubbard S.S."/>
            <person name="Banfield J.F."/>
        </authorList>
    </citation>
    <scope>NUCLEOTIDE SEQUENCE [LARGE SCALE GENOMIC DNA]</scope>
</reference>
<evidence type="ECO:0000256" key="7">
    <source>
        <dbReference type="ARBA" id="ARBA00022771"/>
    </source>
</evidence>
<name>A0A1G2KMZ9_9BACT</name>
<comment type="similarity">
    <text evidence="12 13">Belongs to the DnaG primase family.</text>
</comment>
<keyword evidence="10 12" id="KW-0238">DNA-binding</keyword>
<dbReference type="GO" id="GO:0003677">
    <property type="term" value="F:DNA binding"/>
    <property type="evidence" value="ECO:0007669"/>
    <property type="project" value="UniProtKB-KW"/>
</dbReference>
<feature type="zinc finger region" description="CHC2-type" evidence="14">
    <location>
        <begin position="35"/>
        <end position="60"/>
    </location>
</feature>
<comment type="subunit">
    <text evidence="12">Monomer. Interacts with DnaB.</text>
</comment>
<dbReference type="InterPro" id="IPR019475">
    <property type="entry name" value="DNA_primase_DnaB-bd"/>
</dbReference>
<dbReference type="STRING" id="1802270.A3C07_01990"/>
<feature type="domain" description="Toprim" evidence="15">
    <location>
        <begin position="275"/>
        <end position="354"/>
    </location>
</feature>
<dbReference type="GO" id="GO:0006269">
    <property type="term" value="P:DNA replication, synthesis of primer"/>
    <property type="evidence" value="ECO:0007669"/>
    <property type="project" value="UniProtKB-UniRule"/>
</dbReference>
<dbReference type="AlphaFoldDB" id="A0A1G2KMZ9"/>
<dbReference type="FunFam" id="3.90.580.10:FF:000001">
    <property type="entry name" value="DNA primase"/>
    <property type="match status" value="1"/>
</dbReference>
<evidence type="ECO:0000256" key="2">
    <source>
        <dbReference type="ARBA" id="ARBA00022515"/>
    </source>
</evidence>
<evidence type="ECO:0000256" key="13">
    <source>
        <dbReference type="PIRNR" id="PIRNR002811"/>
    </source>
</evidence>
<dbReference type="GO" id="GO:0005737">
    <property type="term" value="C:cytoplasm"/>
    <property type="evidence" value="ECO:0007669"/>
    <property type="project" value="TreeGrafter"/>
</dbReference>
<evidence type="ECO:0000313" key="16">
    <source>
        <dbReference type="EMBL" id="OHA00795.1"/>
    </source>
</evidence>
<proteinExistence type="inferred from homology"/>
<evidence type="ECO:0000256" key="11">
    <source>
        <dbReference type="ARBA" id="ARBA00023163"/>
    </source>
</evidence>
<dbReference type="InterPro" id="IPR002694">
    <property type="entry name" value="Znf_CHC2"/>
</dbReference>
<dbReference type="GO" id="GO:0003899">
    <property type="term" value="F:DNA-directed RNA polymerase activity"/>
    <property type="evidence" value="ECO:0007669"/>
    <property type="project" value="UniProtKB-UniRule"/>
</dbReference>
<dbReference type="Gene3D" id="3.90.980.10">
    <property type="entry name" value="DNA primase, catalytic core, N-terminal domain"/>
    <property type="match status" value="1"/>
</dbReference>
<evidence type="ECO:0000256" key="14">
    <source>
        <dbReference type="PIRSR" id="PIRSR002811-1"/>
    </source>
</evidence>
<dbReference type="EMBL" id="MHQI01000006">
    <property type="protein sequence ID" value="OHA00795.1"/>
    <property type="molecule type" value="Genomic_DNA"/>
</dbReference>
<dbReference type="InterPro" id="IPR034151">
    <property type="entry name" value="TOPRIM_DnaG_bac"/>
</dbReference>
<keyword evidence="1 12" id="KW-0240">DNA-directed RNA polymerase</keyword>
<evidence type="ECO:0000256" key="10">
    <source>
        <dbReference type="ARBA" id="ARBA00023125"/>
    </source>
</evidence>
<keyword evidence="4 12" id="KW-0548">Nucleotidyltransferase</keyword>